<evidence type="ECO:0000313" key="5">
    <source>
        <dbReference type="Proteomes" id="UP000095743"/>
    </source>
</evidence>
<dbReference type="GO" id="GO:0046872">
    <property type="term" value="F:metal ion binding"/>
    <property type="evidence" value="ECO:0007669"/>
    <property type="project" value="UniProtKB-KW"/>
</dbReference>
<dbReference type="AlphaFoldDB" id="A0A1D8GQM1"/>
<evidence type="ECO:0000313" key="4">
    <source>
        <dbReference type="EMBL" id="AOT73168.1"/>
    </source>
</evidence>
<dbReference type="InterPro" id="IPR006158">
    <property type="entry name" value="Cobalamin-bd"/>
</dbReference>
<dbReference type="GO" id="GO:0050667">
    <property type="term" value="P:homocysteine metabolic process"/>
    <property type="evidence" value="ECO:0007669"/>
    <property type="project" value="TreeGrafter"/>
</dbReference>
<dbReference type="InterPro" id="IPR003759">
    <property type="entry name" value="Cbl-bd_cap"/>
</dbReference>
<gene>
    <name evidence="4" type="ORF">Gferi_16315</name>
</gene>
<proteinExistence type="predicted"/>
<evidence type="ECO:0000259" key="3">
    <source>
        <dbReference type="PROSITE" id="PS51332"/>
    </source>
</evidence>
<dbReference type="GO" id="GO:0008705">
    <property type="term" value="F:methionine synthase activity"/>
    <property type="evidence" value="ECO:0007669"/>
    <property type="project" value="TreeGrafter"/>
</dbReference>
<dbReference type="Proteomes" id="UP000095743">
    <property type="component" value="Chromosome"/>
</dbReference>
<keyword evidence="2" id="KW-0170">Cobalt</keyword>
<dbReference type="PANTHER" id="PTHR45833:SF1">
    <property type="entry name" value="METHIONINE SYNTHASE"/>
    <property type="match status" value="1"/>
</dbReference>
<dbReference type="Gene3D" id="1.10.1240.10">
    <property type="entry name" value="Methionine synthase domain"/>
    <property type="match status" value="1"/>
</dbReference>
<evidence type="ECO:0000256" key="1">
    <source>
        <dbReference type="ARBA" id="ARBA00022723"/>
    </source>
</evidence>
<dbReference type="Pfam" id="PF02607">
    <property type="entry name" value="B12-binding_2"/>
    <property type="match status" value="1"/>
</dbReference>
<dbReference type="KEGG" id="gfe:Gferi_16315"/>
<dbReference type="InterPro" id="IPR036594">
    <property type="entry name" value="Meth_synthase_dom"/>
</dbReference>
<evidence type="ECO:0000256" key="2">
    <source>
        <dbReference type="ARBA" id="ARBA00023285"/>
    </source>
</evidence>
<dbReference type="GO" id="GO:0005829">
    <property type="term" value="C:cytosol"/>
    <property type="evidence" value="ECO:0007669"/>
    <property type="project" value="TreeGrafter"/>
</dbReference>
<dbReference type="SMART" id="SM01018">
    <property type="entry name" value="B12-binding_2"/>
    <property type="match status" value="1"/>
</dbReference>
<dbReference type="PANTHER" id="PTHR45833">
    <property type="entry name" value="METHIONINE SYNTHASE"/>
    <property type="match status" value="1"/>
</dbReference>
<dbReference type="GO" id="GO:0046653">
    <property type="term" value="P:tetrahydrofolate metabolic process"/>
    <property type="evidence" value="ECO:0007669"/>
    <property type="project" value="TreeGrafter"/>
</dbReference>
<dbReference type="STRING" id="1424294.Gferi_16315"/>
<dbReference type="GO" id="GO:0031419">
    <property type="term" value="F:cobalamin binding"/>
    <property type="evidence" value="ECO:0007669"/>
    <property type="project" value="InterPro"/>
</dbReference>
<dbReference type="InterPro" id="IPR036724">
    <property type="entry name" value="Cobalamin-bd_sf"/>
</dbReference>
<dbReference type="SUPFAM" id="SSF52242">
    <property type="entry name" value="Cobalamin (vitamin B12)-binding domain"/>
    <property type="match status" value="1"/>
</dbReference>
<sequence length="214" mass="24163">MQLEYNLIDYVTALDVNNIKSEVEKMLGENIEPKEIQRQMLIGLYEIGKKYESGEYYIGDLIVSGMMMKDILSLEKMKDPLSFNNQTFKGKVMLGTVSDDIHDIGKDILKQMLAADGFEVIDLGVDVPADRFVEEIQKHKPDIVGLSCILTTSINNIFKTIKGIEEAGLRNHVKIIVGGAAMNKKYFKVDAADAFTNDAYEGLQICEQWMLEKR</sequence>
<name>A0A1D8GQM1_9FIRM</name>
<keyword evidence="1" id="KW-0479">Metal-binding</keyword>
<dbReference type="Gene3D" id="3.40.50.280">
    <property type="entry name" value="Cobalamin-binding domain"/>
    <property type="match status" value="1"/>
</dbReference>
<dbReference type="PROSITE" id="PS51332">
    <property type="entry name" value="B12_BINDING"/>
    <property type="match status" value="1"/>
</dbReference>
<feature type="domain" description="B12-binding" evidence="3">
    <location>
        <begin position="89"/>
        <end position="214"/>
    </location>
</feature>
<accession>A0A1D8GQM1</accession>
<protein>
    <submittedName>
        <fullName evidence="4">Cobalamin-binding protein</fullName>
    </submittedName>
</protein>
<keyword evidence="5" id="KW-1185">Reference proteome</keyword>
<organism evidence="4 5">
    <name type="scientific">Geosporobacter ferrireducens</name>
    <dbReference type="NCBI Taxonomy" id="1424294"/>
    <lineage>
        <taxon>Bacteria</taxon>
        <taxon>Bacillati</taxon>
        <taxon>Bacillota</taxon>
        <taxon>Clostridia</taxon>
        <taxon>Peptostreptococcales</taxon>
        <taxon>Thermotaleaceae</taxon>
        <taxon>Geosporobacter</taxon>
    </lineage>
</organism>
<reference evidence="4 5" key="1">
    <citation type="submission" date="2016-09" db="EMBL/GenBank/DDBJ databases">
        <title>Genomic analysis reveals versatility of anaerobic energy metabolism of Geosporobacter ferrireducens IRF9 of phylum Firmicutes.</title>
        <authorList>
            <person name="Kim S.-J."/>
        </authorList>
    </citation>
    <scope>NUCLEOTIDE SEQUENCE [LARGE SCALE GENOMIC DNA]</scope>
    <source>
        <strain evidence="4 5">IRF9</strain>
    </source>
</reference>
<dbReference type="EMBL" id="CP017269">
    <property type="protein sequence ID" value="AOT73168.1"/>
    <property type="molecule type" value="Genomic_DNA"/>
</dbReference>
<dbReference type="SUPFAM" id="SSF47644">
    <property type="entry name" value="Methionine synthase domain"/>
    <property type="match status" value="1"/>
</dbReference>
<dbReference type="Pfam" id="PF02310">
    <property type="entry name" value="B12-binding"/>
    <property type="match status" value="1"/>
</dbReference>
<dbReference type="OrthoDB" id="1805264at2"/>
<dbReference type="InterPro" id="IPR050554">
    <property type="entry name" value="Met_Synthase/Corrinoid"/>
</dbReference>